<organism evidence="3 4">
    <name type="scientific">Trifolium subterraneum</name>
    <name type="common">Subterranean clover</name>
    <dbReference type="NCBI Taxonomy" id="3900"/>
    <lineage>
        <taxon>Eukaryota</taxon>
        <taxon>Viridiplantae</taxon>
        <taxon>Streptophyta</taxon>
        <taxon>Embryophyta</taxon>
        <taxon>Tracheophyta</taxon>
        <taxon>Spermatophyta</taxon>
        <taxon>Magnoliopsida</taxon>
        <taxon>eudicotyledons</taxon>
        <taxon>Gunneridae</taxon>
        <taxon>Pentapetalae</taxon>
        <taxon>rosids</taxon>
        <taxon>fabids</taxon>
        <taxon>Fabales</taxon>
        <taxon>Fabaceae</taxon>
        <taxon>Papilionoideae</taxon>
        <taxon>50 kb inversion clade</taxon>
        <taxon>NPAAA clade</taxon>
        <taxon>Hologalegina</taxon>
        <taxon>IRL clade</taxon>
        <taxon>Trifolieae</taxon>
        <taxon>Trifolium</taxon>
    </lineage>
</organism>
<keyword evidence="4" id="KW-1185">Reference proteome</keyword>
<feature type="region of interest" description="Disordered" evidence="1">
    <location>
        <begin position="515"/>
        <end position="549"/>
    </location>
</feature>
<evidence type="ECO:0000259" key="2">
    <source>
        <dbReference type="PROSITE" id="PS50878"/>
    </source>
</evidence>
<feature type="region of interest" description="Disordered" evidence="1">
    <location>
        <begin position="289"/>
        <end position="309"/>
    </location>
</feature>
<gene>
    <name evidence="3" type="ORF">TSUD_141480</name>
</gene>
<dbReference type="SUPFAM" id="SSF56672">
    <property type="entry name" value="DNA/RNA polymerases"/>
    <property type="match status" value="1"/>
</dbReference>
<feature type="domain" description="Reverse transcriptase" evidence="2">
    <location>
        <begin position="661"/>
        <end position="914"/>
    </location>
</feature>
<dbReference type="Pfam" id="PF13966">
    <property type="entry name" value="zf-RVT"/>
    <property type="match status" value="1"/>
</dbReference>
<sequence length="1149" mass="130797">MGEEDGQQWQPVKSRNRYGKQNHRTDIATSMKTTRQPADDITTYFFTDFPNSFGANAMLNAFKYYGDIVEVVIPAKHDKIDTARRKDNSIRVSKETGDNRRRADFTEVVKRNREANSYTQAVLNNSKAHLGERKTHTVTGFHRQGYFGVKVTPLGANLALLEGQEEGEIHALMDDTKGWLDQWFKVIRPWSPKEIDNERIIWLRVYGIPSYAWNDNFFAKVVKPWDTFINSDDGTMKKITMDVARIMIRTSCHQVVDEFIDVRVNDLFFHLRVLEDSYGPMRILMAHNKGPDGRDDEIAEEEEEEGEHDRLVEEVRRGGANMKDKYLETTGSLLAQEEEMGRVPRPKCLSEGAIGGAKIQKKGVYSDGPRSVYCKLTNNPFVTEIQSQITTPKAKSTSINPTPARIRKQQALIKSLNLRIPAPNVDPVSLISASSSSHQDLEVNSRISSQDADRAVRNPPSLHHSRKATASSLSSAGAVLCSARVWKGVGDLGIEGNEEDETYIERIIINENREESARKDREQQPKWGDFNSISKASERRGSSNGSSNSERTEFVQFIEAMELVDITVEELIANGDNHLLFLNSKDLSKKFWEQLRFKESRRRSNHIVKIRKGNEWIEEEVRETVWSCDGNKSPGPDGFNINFFKACWSIVKDDVMAFQNEFHHNAHLPKAITASFLTLIPKKNHPQDLFDYRPICLIGSLYKIVSKLLANRLKKVLGKLISNCQSAFLPQRQILDGVVVLNEIIDLARRRKDECLLFKVDFERAYDTVSWSFLELMMIKMDFSEGWLKWMRACIFESTMSILINGSPTDDFKVERGLRQAIGKFKGFQISDNIQFQILQFADDTILMGEGSWDNIPTIKTILRVFELVSGLKINFVKSKLYGINVDSRILVAGSSFLSCRAESIPFKFLGIPVGANPRRRETWKPVVEAMTKRLSLWKSAASNPAGDKVSIWWKDIVGMWRGEEEGCFKLNVRPCVGNGVNIGFWDFNWIGSQPLSELYPELVAKEARWNVSIADRLGCFQESSLISWQRTEQLTDNEVQQAAELAELLVGVSLHLCTLDHWRWIPKNSGLFTVKSCYNTLLSSRQSTELDHNVLLAITQLWKNDIPSKVLIFGWRLLLERLPTRLALNHRGTSSDLVGNYMESIEAS</sequence>
<dbReference type="CDD" id="cd01650">
    <property type="entry name" value="RT_nLTR_like"/>
    <property type="match status" value="1"/>
</dbReference>
<dbReference type="PANTHER" id="PTHR46890:SF50">
    <property type="entry name" value="RNA-DIRECTED DNA POLYMERASE, EUKARYOTA, REVERSE TRANSCRIPTASE ZINC-BINDING DOMAIN PROTEIN-RELATED"/>
    <property type="match status" value="1"/>
</dbReference>
<evidence type="ECO:0000256" key="1">
    <source>
        <dbReference type="SAM" id="MobiDB-lite"/>
    </source>
</evidence>
<feature type="region of interest" description="Disordered" evidence="1">
    <location>
        <begin position="434"/>
        <end position="469"/>
    </location>
</feature>
<dbReference type="Proteomes" id="UP000242715">
    <property type="component" value="Unassembled WGS sequence"/>
</dbReference>
<dbReference type="PANTHER" id="PTHR46890">
    <property type="entry name" value="NON-LTR RETROLELEMENT REVERSE TRANSCRIPTASE-LIKE PROTEIN-RELATED"/>
    <property type="match status" value="1"/>
</dbReference>
<evidence type="ECO:0000313" key="4">
    <source>
        <dbReference type="Proteomes" id="UP000242715"/>
    </source>
</evidence>
<feature type="compositionally biased region" description="Basic and acidic residues" evidence="1">
    <location>
        <begin position="515"/>
        <end position="524"/>
    </location>
</feature>
<dbReference type="InterPro" id="IPR000477">
    <property type="entry name" value="RT_dom"/>
</dbReference>
<dbReference type="InterPro" id="IPR026960">
    <property type="entry name" value="RVT-Znf"/>
</dbReference>
<dbReference type="Pfam" id="PF00078">
    <property type="entry name" value="RVT_1"/>
    <property type="match status" value="1"/>
</dbReference>
<protein>
    <recommendedName>
        <fullName evidence="2">Reverse transcriptase domain-containing protein</fullName>
    </recommendedName>
</protein>
<dbReference type="EMBL" id="DF974976">
    <property type="protein sequence ID" value="GAU51106.1"/>
    <property type="molecule type" value="Genomic_DNA"/>
</dbReference>
<name>A0A2Z6P5V2_TRISU</name>
<dbReference type="OrthoDB" id="1411742at2759"/>
<evidence type="ECO:0000313" key="3">
    <source>
        <dbReference type="EMBL" id="GAU51106.1"/>
    </source>
</evidence>
<dbReference type="InterPro" id="IPR052343">
    <property type="entry name" value="Retrotransposon-Effector_Assoc"/>
</dbReference>
<proteinExistence type="predicted"/>
<dbReference type="PROSITE" id="PS50878">
    <property type="entry name" value="RT_POL"/>
    <property type="match status" value="1"/>
</dbReference>
<dbReference type="AlphaFoldDB" id="A0A2Z6P5V2"/>
<reference evidence="4" key="1">
    <citation type="journal article" date="2017" name="Front. Plant Sci.">
        <title>Climate Clever Clovers: New Paradigm to Reduce the Environmental Footprint of Ruminants by Breeding Low Methanogenic Forages Utilizing Haplotype Variation.</title>
        <authorList>
            <person name="Kaur P."/>
            <person name="Appels R."/>
            <person name="Bayer P.E."/>
            <person name="Keeble-Gagnere G."/>
            <person name="Wang J."/>
            <person name="Hirakawa H."/>
            <person name="Shirasawa K."/>
            <person name="Vercoe P."/>
            <person name="Stefanova K."/>
            <person name="Durmic Z."/>
            <person name="Nichols P."/>
            <person name="Revell C."/>
            <person name="Isobe S.N."/>
            <person name="Edwards D."/>
            <person name="Erskine W."/>
        </authorList>
    </citation>
    <scope>NUCLEOTIDE SEQUENCE [LARGE SCALE GENOMIC DNA]</scope>
    <source>
        <strain evidence="4">cv. Daliak</strain>
    </source>
</reference>
<feature type="region of interest" description="Disordered" evidence="1">
    <location>
        <begin position="1"/>
        <end position="34"/>
    </location>
</feature>
<accession>A0A2Z6P5V2</accession>
<feature type="compositionally biased region" description="Acidic residues" evidence="1">
    <location>
        <begin position="294"/>
        <end position="306"/>
    </location>
</feature>
<dbReference type="InterPro" id="IPR043502">
    <property type="entry name" value="DNA/RNA_pol_sf"/>
</dbReference>